<evidence type="ECO:0000313" key="5">
    <source>
        <dbReference type="EMBL" id="RGR75817.1"/>
    </source>
</evidence>
<dbReference type="SMART" id="SM00228">
    <property type="entry name" value="PDZ"/>
    <property type="match status" value="1"/>
</dbReference>
<dbReference type="InterPro" id="IPR043504">
    <property type="entry name" value="Peptidase_S1_PA_chymotrypsin"/>
</dbReference>
<dbReference type="InterPro" id="IPR036034">
    <property type="entry name" value="PDZ_sf"/>
</dbReference>
<dbReference type="GeneID" id="83014478"/>
<keyword evidence="2" id="KW-0645">Protease</keyword>
<evidence type="ECO:0000256" key="1">
    <source>
        <dbReference type="ARBA" id="ARBA00010541"/>
    </source>
</evidence>
<feature type="domain" description="PDZ" evidence="4">
    <location>
        <begin position="274"/>
        <end position="353"/>
    </location>
</feature>
<dbReference type="RefSeq" id="WP_117893743.1">
    <property type="nucleotide sequence ID" value="NZ_CABJCV010000003.1"/>
</dbReference>
<dbReference type="Gene3D" id="2.30.42.10">
    <property type="match status" value="1"/>
</dbReference>
<dbReference type="SUPFAM" id="SSF50156">
    <property type="entry name" value="PDZ domain-like"/>
    <property type="match status" value="1"/>
</dbReference>
<dbReference type="PANTHER" id="PTHR22939:SF129">
    <property type="entry name" value="SERINE PROTEASE HTRA2, MITOCHONDRIAL"/>
    <property type="match status" value="1"/>
</dbReference>
<name>A0A412G4R5_9FIRM</name>
<dbReference type="AlphaFoldDB" id="A0A412G4R5"/>
<dbReference type="Pfam" id="PF13365">
    <property type="entry name" value="Trypsin_2"/>
    <property type="match status" value="1"/>
</dbReference>
<reference evidence="5 6" key="1">
    <citation type="submission" date="2018-08" db="EMBL/GenBank/DDBJ databases">
        <title>A genome reference for cultivated species of the human gut microbiota.</title>
        <authorList>
            <person name="Zou Y."/>
            <person name="Xue W."/>
            <person name="Luo G."/>
        </authorList>
    </citation>
    <scope>NUCLEOTIDE SEQUENCE [LARGE SCALE GENOMIC DNA]</scope>
    <source>
        <strain evidence="5 6">AF24-29</strain>
    </source>
</reference>
<dbReference type="Proteomes" id="UP000284178">
    <property type="component" value="Unassembled WGS sequence"/>
</dbReference>
<dbReference type="InterPro" id="IPR001940">
    <property type="entry name" value="Peptidase_S1C"/>
</dbReference>
<evidence type="ECO:0000313" key="6">
    <source>
        <dbReference type="Proteomes" id="UP000284178"/>
    </source>
</evidence>
<keyword evidence="3" id="KW-0378">Hydrolase</keyword>
<gene>
    <name evidence="5" type="ORF">DWY25_03530</name>
</gene>
<evidence type="ECO:0000259" key="4">
    <source>
        <dbReference type="PROSITE" id="PS50106"/>
    </source>
</evidence>
<evidence type="ECO:0000256" key="3">
    <source>
        <dbReference type="ARBA" id="ARBA00022801"/>
    </source>
</evidence>
<dbReference type="PROSITE" id="PS50106">
    <property type="entry name" value="PDZ"/>
    <property type="match status" value="1"/>
</dbReference>
<dbReference type="GO" id="GO:0006508">
    <property type="term" value="P:proteolysis"/>
    <property type="evidence" value="ECO:0007669"/>
    <property type="project" value="UniProtKB-KW"/>
</dbReference>
<dbReference type="PRINTS" id="PR00834">
    <property type="entry name" value="PROTEASES2C"/>
</dbReference>
<dbReference type="InterPro" id="IPR001478">
    <property type="entry name" value="PDZ"/>
</dbReference>
<dbReference type="PANTHER" id="PTHR22939">
    <property type="entry name" value="SERINE PROTEASE FAMILY S1C HTRA-RELATED"/>
    <property type="match status" value="1"/>
</dbReference>
<comment type="caution">
    <text evidence="5">The sequence shown here is derived from an EMBL/GenBank/DDBJ whole genome shotgun (WGS) entry which is preliminary data.</text>
</comment>
<dbReference type="GO" id="GO:0004252">
    <property type="term" value="F:serine-type endopeptidase activity"/>
    <property type="evidence" value="ECO:0007669"/>
    <property type="project" value="InterPro"/>
</dbReference>
<dbReference type="SUPFAM" id="SSF50494">
    <property type="entry name" value="Trypsin-like serine proteases"/>
    <property type="match status" value="1"/>
</dbReference>
<keyword evidence="6" id="KW-1185">Reference proteome</keyword>
<dbReference type="EMBL" id="QRUP01000003">
    <property type="protein sequence ID" value="RGR75817.1"/>
    <property type="molecule type" value="Genomic_DNA"/>
</dbReference>
<dbReference type="Pfam" id="PF13180">
    <property type="entry name" value="PDZ_2"/>
    <property type="match status" value="1"/>
</dbReference>
<dbReference type="InterPro" id="IPR009003">
    <property type="entry name" value="Peptidase_S1_PA"/>
</dbReference>
<organism evidence="5 6">
    <name type="scientific">Holdemania filiformis</name>
    <dbReference type="NCBI Taxonomy" id="61171"/>
    <lineage>
        <taxon>Bacteria</taxon>
        <taxon>Bacillati</taxon>
        <taxon>Bacillota</taxon>
        <taxon>Erysipelotrichia</taxon>
        <taxon>Erysipelotrichales</taxon>
        <taxon>Erysipelotrichaceae</taxon>
        <taxon>Holdemania</taxon>
    </lineage>
</organism>
<protein>
    <submittedName>
        <fullName evidence="5">PDZ domain-containing protein</fullName>
    </submittedName>
</protein>
<dbReference type="Gene3D" id="2.40.10.10">
    <property type="entry name" value="Trypsin-like serine proteases"/>
    <property type="match status" value="2"/>
</dbReference>
<evidence type="ECO:0000256" key="2">
    <source>
        <dbReference type="ARBA" id="ARBA00022670"/>
    </source>
</evidence>
<proteinExistence type="inferred from homology"/>
<comment type="similarity">
    <text evidence="1">Belongs to the peptidase S1C family.</text>
</comment>
<sequence>MKKGLILLTALLACWNLVLTVELWQVKKEKAQEQPTQDPQQSTRPVSVVTSDITKIVERSEAKVTGVSVLDETGEDLIASGSGTIYSTTAEAVYIITNQHVIASGGPIHVSFANGEQLPAELVGADPYTDLALLKVIPDFRAEAFDLGDSSLCKKGEWVMAIGHSMGAEADGSVTVGVISSKDRTISMDVDKDGTDDWDMLVLQTDAAINAGNSGGPLINMNGELIGITTMKLQGNSTEGISFAIPINEVTTIVEQLKASGKVNRPFVGISGKDVSALTSYQKSYMGISLDQTEGLLVTKVAEECPAEKAGVHVNDILIRFDGSPVDSYKTFRKLLYGKTIGDPAELVVLRNNQEVKLSVTIE</sequence>
<accession>A0A412G4R5</accession>